<gene>
    <name evidence="2" type="ORF">EVOR1521_LOCUS5786</name>
</gene>
<dbReference type="Gene3D" id="1.10.287.110">
    <property type="entry name" value="DnaJ domain"/>
    <property type="match status" value="1"/>
</dbReference>
<dbReference type="PROSITE" id="PS50096">
    <property type="entry name" value="IQ"/>
    <property type="match status" value="1"/>
</dbReference>
<keyword evidence="3" id="KW-1185">Reference proteome</keyword>
<protein>
    <recommendedName>
        <fullName evidence="4">J domain-containing protein</fullName>
    </recommendedName>
</protein>
<feature type="region of interest" description="Disordered" evidence="1">
    <location>
        <begin position="31"/>
        <end position="50"/>
    </location>
</feature>
<comment type="caution">
    <text evidence="2">The sequence shown here is derived from an EMBL/GenBank/DDBJ whole genome shotgun (WGS) entry which is preliminary data.</text>
</comment>
<accession>A0AA36HXY2</accession>
<evidence type="ECO:0008006" key="4">
    <source>
        <dbReference type="Google" id="ProtNLM"/>
    </source>
</evidence>
<organism evidence="2 3">
    <name type="scientific">Effrenium voratum</name>
    <dbReference type="NCBI Taxonomy" id="2562239"/>
    <lineage>
        <taxon>Eukaryota</taxon>
        <taxon>Sar</taxon>
        <taxon>Alveolata</taxon>
        <taxon>Dinophyceae</taxon>
        <taxon>Suessiales</taxon>
        <taxon>Symbiodiniaceae</taxon>
        <taxon>Effrenium</taxon>
    </lineage>
</organism>
<sequence length="265" mass="30869">MGRREADLAYLADVLRRRAGRSGCSLVYDTRDERVAQRGPRRRERPDPQAVAATKIQARFRGVLGRLLAAQRRQRCEQERQEDLQRQRAEARRAQAQEESRQRLEDQRRELLRAARERRCTAEQMCQGLPCHQVDWEESPGKLLEMLEGKSLGISPLSPIEAWLGVHADRRSARKVYLLLARKWHPDKWAVQGERCVSFATEVAKQLVWAYEQACIHLPNAPAPRGFHAQEDDDENRECYEFASWVGISFNGMEEVWKERRGVRR</sequence>
<dbReference type="EMBL" id="CAUJNA010000424">
    <property type="protein sequence ID" value="CAJ1376825.1"/>
    <property type="molecule type" value="Genomic_DNA"/>
</dbReference>
<dbReference type="AlphaFoldDB" id="A0AA36HXY2"/>
<dbReference type="Proteomes" id="UP001178507">
    <property type="component" value="Unassembled WGS sequence"/>
</dbReference>
<reference evidence="2" key="1">
    <citation type="submission" date="2023-08" db="EMBL/GenBank/DDBJ databases">
        <authorList>
            <person name="Chen Y."/>
            <person name="Shah S."/>
            <person name="Dougan E. K."/>
            <person name="Thang M."/>
            <person name="Chan C."/>
        </authorList>
    </citation>
    <scope>NUCLEOTIDE SEQUENCE</scope>
</reference>
<proteinExistence type="predicted"/>
<dbReference type="InterPro" id="IPR036869">
    <property type="entry name" value="J_dom_sf"/>
</dbReference>
<feature type="region of interest" description="Disordered" evidence="1">
    <location>
        <begin position="87"/>
        <end position="106"/>
    </location>
</feature>
<evidence type="ECO:0000313" key="3">
    <source>
        <dbReference type="Proteomes" id="UP001178507"/>
    </source>
</evidence>
<name>A0AA36HXY2_9DINO</name>
<evidence type="ECO:0000313" key="2">
    <source>
        <dbReference type="EMBL" id="CAJ1376825.1"/>
    </source>
</evidence>
<evidence type="ECO:0000256" key="1">
    <source>
        <dbReference type="SAM" id="MobiDB-lite"/>
    </source>
</evidence>
<dbReference type="SUPFAM" id="SSF46565">
    <property type="entry name" value="Chaperone J-domain"/>
    <property type="match status" value="1"/>
</dbReference>